<protein>
    <submittedName>
        <fullName evidence="3">Uncharacterized protein</fullName>
    </submittedName>
</protein>
<keyword evidence="2" id="KW-0472">Membrane</keyword>
<dbReference type="EMBL" id="JAFCMP010000457">
    <property type="protein sequence ID" value="KAG5179508.1"/>
    <property type="molecule type" value="Genomic_DNA"/>
</dbReference>
<keyword evidence="2" id="KW-1133">Transmembrane helix</keyword>
<keyword evidence="4" id="KW-1185">Reference proteome</keyword>
<comment type="caution">
    <text evidence="3">The sequence shown here is derived from an EMBL/GenBank/DDBJ whole genome shotgun (WGS) entry which is preliminary data.</text>
</comment>
<evidence type="ECO:0000256" key="1">
    <source>
        <dbReference type="SAM" id="MobiDB-lite"/>
    </source>
</evidence>
<sequence>MPALNYLNLHRSLGYRWCRIKDACSFADRQLFPAALPCYPCSSAGVLYPRLFCFFQVFYNLNCSNKLAIVDLTSSLHAYIPHCSLPQQAPDPVSRGRPTSMSDHAPVSSSGNLYTDDLPRKRNIDTISRTTLDELPQQLQAHAGFGLFTICCYEVSLWRARGCRFSLAFLRNKGQLAATAAPLLAALLLAAQVAIPVLLFIIFYMSVPCPGRSEWFTGNAGPMAKTMMFFVSCVYTSRVARNDRGAGLLSEALNSSGAQFDDAESSAAGNSAQQAAALVAHSKFARTTGIVDSFLNTIYEQVVYLINLWLVFTTSDTKEMLTNALALEFIMQLDNEFVDRYWTCAGAAATYIIEEIRAEGASKSQALHVVAWPVAALNWAQQYFELFTFGCCFIAMTAGTAFKSEWPAETGHPDQACTP</sequence>
<accession>A0A835YZM3</accession>
<proteinExistence type="predicted"/>
<dbReference type="Proteomes" id="UP000664859">
    <property type="component" value="Unassembled WGS sequence"/>
</dbReference>
<dbReference type="OrthoDB" id="189083at2759"/>
<name>A0A835YZM3_9STRA</name>
<dbReference type="AlphaFoldDB" id="A0A835YZM3"/>
<evidence type="ECO:0000313" key="3">
    <source>
        <dbReference type="EMBL" id="KAG5179508.1"/>
    </source>
</evidence>
<evidence type="ECO:0000313" key="4">
    <source>
        <dbReference type="Proteomes" id="UP000664859"/>
    </source>
</evidence>
<feature type="compositionally biased region" description="Polar residues" evidence="1">
    <location>
        <begin position="97"/>
        <end position="113"/>
    </location>
</feature>
<feature type="transmembrane region" description="Helical" evidence="2">
    <location>
        <begin position="180"/>
        <end position="205"/>
    </location>
</feature>
<feature type="region of interest" description="Disordered" evidence="1">
    <location>
        <begin position="88"/>
        <end position="113"/>
    </location>
</feature>
<gene>
    <name evidence="3" type="ORF">JKP88DRAFT_264221</name>
</gene>
<reference evidence="3" key="1">
    <citation type="submission" date="2021-02" db="EMBL/GenBank/DDBJ databases">
        <title>First Annotated Genome of the Yellow-green Alga Tribonema minus.</title>
        <authorList>
            <person name="Mahan K.M."/>
        </authorList>
    </citation>
    <scope>NUCLEOTIDE SEQUENCE</scope>
    <source>
        <strain evidence="3">UTEX B ZZ1240</strain>
    </source>
</reference>
<keyword evidence="2" id="KW-0812">Transmembrane</keyword>
<evidence type="ECO:0000256" key="2">
    <source>
        <dbReference type="SAM" id="Phobius"/>
    </source>
</evidence>
<organism evidence="3 4">
    <name type="scientific">Tribonema minus</name>
    <dbReference type="NCBI Taxonomy" id="303371"/>
    <lineage>
        <taxon>Eukaryota</taxon>
        <taxon>Sar</taxon>
        <taxon>Stramenopiles</taxon>
        <taxon>Ochrophyta</taxon>
        <taxon>PX clade</taxon>
        <taxon>Xanthophyceae</taxon>
        <taxon>Tribonematales</taxon>
        <taxon>Tribonemataceae</taxon>
        <taxon>Tribonema</taxon>
    </lineage>
</organism>